<dbReference type="Pfam" id="PF02144">
    <property type="entry name" value="Rad1"/>
    <property type="match status" value="1"/>
</dbReference>
<evidence type="ECO:0000256" key="5">
    <source>
        <dbReference type="ARBA" id="ARBA00023242"/>
    </source>
</evidence>
<protein>
    <submittedName>
        <fullName evidence="8">PCNA_N domain-containing protein</fullName>
    </submittedName>
</protein>
<comment type="subcellular location">
    <subcellularLocation>
        <location evidence="1">Nucleus</location>
    </subcellularLocation>
</comment>
<comment type="similarity">
    <text evidence="2">Belongs to the rad1 family.</text>
</comment>
<keyword evidence="7" id="KW-1185">Reference proteome</keyword>
<evidence type="ECO:0000313" key="7">
    <source>
        <dbReference type="Proteomes" id="UP000274429"/>
    </source>
</evidence>
<evidence type="ECO:0000256" key="2">
    <source>
        <dbReference type="ARBA" id="ARBA00010991"/>
    </source>
</evidence>
<dbReference type="PANTHER" id="PTHR10870">
    <property type="entry name" value="CELL CYCLE CHECKPOINT PROTEIN RAD1"/>
    <property type="match status" value="1"/>
</dbReference>
<reference evidence="6 7" key="2">
    <citation type="submission" date="2018-11" db="EMBL/GenBank/DDBJ databases">
        <authorList>
            <consortium name="Pathogen Informatics"/>
        </authorList>
    </citation>
    <scope>NUCLEOTIDE SEQUENCE [LARGE SCALE GENOMIC DNA]</scope>
</reference>
<name>A0A0R3WYD5_HYDTA</name>
<organism evidence="8">
    <name type="scientific">Hydatigena taeniaeformis</name>
    <name type="common">Feline tapeworm</name>
    <name type="synonym">Taenia taeniaeformis</name>
    <dbReference type="NCBI Taxonomy" id="6205"/>
    <lineage>
        <taxon>Eukaryota</taxon>
        <taxon>Metazoa</taxon>
        <taxon>Spiralia</taxon>
        <taxon>Lophotrochozoa</taxon>
        <taxon>Platyhelminthes</taxon>
        <taxon>Cestoda</taxon>
        <taxon>Eucestoda</taxon>
        <taxon>Cyclophyllidea</taxon>
        <taxon>Taeniidae</taxon>
        <taxon>Hydatigera</taxon>
    </lineage>
</organism>
<keyword evidence="3" id="KW-0227">DNA damage</keyword>
<proteinExistence type="inferred from homology"/>
<dbReference type="GO" id="GO:0030896">
    <property type="term" value="C:checkpoint clamp complex"/>
    <property type="evidence" value="ECO:0007669"/>
    <property type="project" value="TreeGrafter"/>
</dbReference>
<gene>
    <name evidence="6" type="ORF">TTAC_LOCUS5761</name>
</gene>
<dbReference type="Gene3D" id="3.70.10.10">
    <property type="match status" value="1"/>
</dbReference>
<accession>A0A0R3WYD5</accession>
<dbReference type="OrthoDB" id="337581at2759"/>
<evidence type="ECO:0000256" key="1">
    <source>
        <dbReference type="ARBA" id="ARBA00004123"/>
    </source>
</evidence>
<keyword evidence="5" id="KW-0539">Nucleus</keyword>
<dbReference type="PRINTS" id="PR01245">
    <property type="entry name" value="RAD1REC1"/>
</dbReference>
<keyword evidence="4" id="KW-0234">DNA repair</keyword>
<dbReference type="GO" id="GO:0006281">
    <property type="term" value="P:DNA repair"/>
    <property type="evidence" value="ECO:0007669"/>
    <property type="project" value="UniProtKB-KW"/>
</dbReference>
<dbReference type="Proteomes" id="UP000274429">
    <property type="component" value="Unassembled WGS sequence"/>
</dbReference>
<evidence type="ECO:0000256" key="3">
    <source>
        <dbReference type="ARBA" id="ARBA00022763"/>
    </source>
</evidence>
<reference evidence="8" key="1">
    <citation type="submission" date="2017-02" db="UniProtKB">
        <authorList>
            <consortium name="WormBaseParasite"/>
        </authorList>
    </citation>
    <scope>IDENTIFICATION</scope>
</reference>
<dbReference type="WBParaSite" id="TTAC_0000577501-mRNA-1">
    <property type="protein sequence ID" value="TTAC_0000577501-mRNA-1"/>
    <property type="gene ID" value="TTAC_0000577501"/>
</dbReference>
<dbReference type="GO" id="GO:0000077">
    <property type="term" value="P:DNA damage checkpoint signaling"/>
    <property type="evidence" value="ECO:0007669"/>
    <property type="project" value="InterPro"/>
</dbReference>
<dbReference type="STRING" id="6205.A0A0R3WYD5"/>
<sequence length="150" mass="16644">MRFSSACDGPLVYAKTDNDCLSVFGVNNSSSLTSVILCYKDHGSTLDLLLEDSGVIVECNVKTMDALEVLDFNFAGSRLASKVIIRSECMREIFSELDVTSDVLEISIVPPTMPHPRLRLTTYGFEGTTHYDFPRDSDLVEVFECSNTEL</sequence>
<evidence type="ECO:0000313" key="8">
    <source>
        <dbReference type="WBParaSite" id="TTAC_0000577501-mRNA-1"/>
    </source>
</evidence>
<dbReference type="AlphaFoldDB" id="A0A0R3WYD5"/>
<dbReference type="PANTHER" id="PTHR10870:SF0">
    <property type="entry name" value="CELL CYCLE CHECKPOINT PROTEIN RAD1"/>
    <property type="match status" value="1"/>
</dbReference>
<evidence type="ECO:0000313" key="6">
    <source>
        <dbReference type="EMBL" id="VDM27617.1"/>
    </source>
</evidence>
<dbReference type="EMBL" id="UYWX01008931">
    <property type="protein sequence ID" value="VDM27617.1"/>
    <property type="molecule type" value="Genomic_DNA"/>
</dbReference>
<evidence type="ECO:0000256" key="4">
    <source>
        <dbReference type="ARBA" id="ARBA00023204"/>
    </source>
</evidence>
<dbReference type="InterPro" id="IPR003021">
    <property type="entry name" value="Rad1_Rec1_Rad17"/>
</dbReference>